<comment type="caution">
    <text evidence="2">The sequence shown here is derived from an EMBL/GenBank/DDBJ whole genome shotgun (WGS) entry which is preliminary data.</text>
</comment>
<feature type="compositionally biased region" description="Basic residues" evidence="1">
    <location>
        <begin position="171"/>
        <end position="180"/>
    </location>
</feature>
<feature type="region of interest" description="Disordered" evidence="1">
    <location>
        <begin position="86"/>
        <end position="180"/>
    </location>
</feature>
<feature type="compositionally biased region" description="Basic residues" evidence="1">
    <location>
        <begin position="135"/>
        <end position="149"/>
    </location>
</feature>
<name>A0AA39WUP2_9PEZI</name>
<dbReference type="AlphaFoldDB" id="A0AA39WUP2"/>
<accession>A0AA39WUP2</accession>
<proteinExistence type="predicted"/>
<dbReference type="Proteomes" id="UP001174934">
    <property type="component" value="Unassembled WGS sequence"/>
</dbReference>
<evidence type="ECO:0000256" key="1">
    <source>
        <dbReference type="SAM" id="MobiDB-lite"/>
    </source>
</evidence>
<dbReference type="EMBL" id="JAULSR010000004">
    <property type="protein sequence ID" value="KAK0621910.1"/>
    <property type="molecule type" value="Genomic_DNA"/>
</dbReference>
<keyword evidence="3" id="KW-1185">Reference proteome</keyword>
<gene>
    <name evidence="2" type="ORF">B0T17DRAFT_306815</name>
</gene>
<sequence length="180" mass="20953">MPPLHIPPTLMRQIRMGKELPAQIRECSFDSTPKCDTKTPLRVSTTLNYPQKVAKPRHHHLPPQALEMWQPKFLTYPMRYRLANDPRVSKKKPKKQAAPLFQNIPKSTYLIRARRDSAGSDPASEGTQGRNKAEARRHKRDEQRKKKRAMLQGLERDLSRPCEDSEEIQKKRVSVLRSLR</sequence>
<evidence type="ECO:0000313" key="3">
    <source>
        <dbReference type="Proteomes" id="UP001174934"/>
    </source>
</evidence>
<reference evidence="2" key="1">
    <citation type="submission" date="2023-06" db="EMBL/GenBank/DDBJ databases">
        <title>Genome-scale phylogeny and comparative genomics of the fungal order Sordariales.</title>
        <authorList>
            <consortium name="Lawrence Berkeley National Laboratory"/>
            <person name="Hensen N."/>
            <person name="Bonometti L."/>
            <person name="Westerberg I."/>
            <person name="Brannstrom I.O."/>
            <person name="Guillou S."/>
            <person name="Cros-Aarteil S."/>
            <person name="Calhoun S."/>
            <person name="Haridas S."/>
            <person name="Kuo A."/>
            <person name="Mondo S."/>
            <person name="Pangilinan J."/>
            <person name="Riley R."/>
            <person name="LaButti K."/>
            <person name="Andreopoulos B."/>
            <person name="Lipzen A."/>
            <person name="Chen C."/>
            <person name="Yanf M."/>
            <person name="Daum C."/>
            <person name="Ng V."/>
            <person name="Clum A."/>
            <person name="Steindorff A."/>
            <person name="Ohm R."/>
            <person name="Martin F."/>
            <person name="Silar P."/>
            <person name="Natvig D."/>
            <person name="Lalanne C."/>
            <person name="Gautier V."/>
            <person name="Ament-velasquez S.L."/>
            <person name="Kruys A."/>
            <person name="Hutchinson M.I."/>
            <person name="Powell A.J."/>
            <person name="Barry K."/>
            <person name="Miller A.N."/>
            <person name="Grigoriev I.V."/>
            <person name="Debuchy R."/>
            <person name="Gladieux P."/>
            <person name="Thoren M.H."/>
            <person name="Johannesson H."/>
        </authorList>
    </citation>
    <scope>NUCLEOTIDE SEQUENCE</scope>
    <source>
        <strain evidence="2">SMH3391-2</strain>
    </source>
</reference>
<feature type="compositionally biased region" description="Basic and acidic residues" evidence="1">
    <location>
        <begin position="154"/>
        <end position="170"/>
    </location>
</feature>
<organism evidence="2 3">
    <name type="scientific">Bombardia bombarda</name>
    <dbReference type="NCBI Taxonomy" id="252184"/>
    <lineage>
        <taxon>Eukaryota</taxon>
        <taxon>Fungi</taxon>
        <taxon>Dikarya</taxon>
        <taxon>Ascomycota</taxon>
        <taxon>Pezizomycotina</taxon>
        <taxon>Sordariomycetes</taxon>
        <taxon>Sordariomycetidae</taxon>
        <taxon>Sordariales</taxon>
        <taxon>Lasiosphaeriaceae</taxon>
        <taxon>Bombardia</taxon>
    </lineage>
</organism>
<protein>
    <submittedName>
        <fullName evidence="2">Uncharacterized protein</fullName>
    </submittedName>
</protein>
<evidence type="ECO:0000313" key="2">
    <source>
        <dbReference type="EMBL" id="KAK0621910.1"/>
    </source>
</evidence>